<feature type="transmembrane region" description="Helical" evidence="1">
    <location>
        <begin position="129"/>
        <end position="151"/>
    </location>
</feature>
<proteinExistence type="predicted"/>
<dbReference type="AlphaFoldDB" id="A0A9W8AI30"/>
<gene>
    <name evidence="2" type="ORF">IWQ62_006613</name>
</gene>
<feature type="transmembrane region" description="Helical" evidence="1">
    <location>
        <begin position="73"/>
        <end position="91"/>
    </location>
</feature>
<keyword evidence="1" id="KW-1133">Transmembrane helix</keyword>
<evidence type="ECO:0000256" key="1">
    <source>
        <dbReference type="SAM" id="Phobius"/>
    </source>
</evidence>
<protein>
    <submittedName>
        <fullName evidence="2">Uncharacterized protein</fullName>
    </submittedName>
</protein>
<sequence>QTYHFGALESDPYGNYLPESSPRISLWLTSYEAGQALDKAFGKASAWQSLELSPDRGPWNRLLTSAGYKAQRWLFFSLHLIIAIWTIYRGGRLLYDMRGRFNLILVAYIVYLFYLICQLVVPLQGYRTSATYCLHLVALGLVLLVVGIFLTRWACTLHQLKPLVV</sequence>
<feature type="non-terminal residue" evidence="2">
    <location>
        <position position="1"/>
    </location>
</feature>
<comment type="caution">
    <text evidence="2">The sequence shown here is derived from an EMBL/GenBank/DDBJ whole genome shotgun (WGS) entry which is preliminary data.</text>
</comment>
<feature type="non-terminal residue" evidence="2">
    <location>
        <position position="165"/>
    </location>
</feature>
<evidence type="ECO:0000313" key="2">
    <source>
        <dbReference type="EMBL" id="KAJ1950172.1"/>
    </source>
</evidence>
<dbReference type="Proteomes" id="UP001150925">
    <property type="component" value="Unassembled WGS sequence"/>
</dbReference>
<evidence type="ECO:0000313" key="3">
    <source>
        <dbReference type="Proteomes" id="UP001150925"/>
    </source>
</evidence>
<reference evidence="2" key="1">
    <citation type="submission" date="2022-07" db="EMBL/GenBank/DDBJ databases">
        <title>Phylogenomic reconstructions and comparative analyses of Kickxellomycotina fungi.</title>
        <authorList>
            <person name="Reynolds N.K."/>
            <person name="Stajich J.E."/>
            <person name="Barry K."/>
            <person name="Grigoriev I.V."/>
            <person name="Crous P."/>
            <person name="Smith M.E."/>
        </authorList>
    </citation>
    <scope>NUCLEOTIDE SEQUENCE</scope>
    <source>
        <strain evidence="2">RSA 1196</strain>
    </source>
</reference>
<keyword evidence="1" id="KW-0472">Membrane</keyword>
<dbReference type="OrthoDB" id="5571248at2759"/>
<accession>A0A9W8AI30</accession>
<keyword evidence="1" id="KW-0812">Transmembrane</keyword>
<organism evidence="2 3">
    <name type="scientific">Dispira parvispora</name>
    <dbReference type="NCBI Taxonomy" id="1520584"/>
    <lineage>
        <taxon>Eukaryota</taxon>
        <taxon>Fungi</taxon>
        <taxon>Fungi incertae sedis</taxon>
        <taxon>Zoopagomycota</taxon>
        <taxon>Kickxellomycotina</taxon>
        <taxon>Dimargaritomycetes</taxon>
        <taxon>Dimargaritales</taxon>
        <taxon>Dimargaritaceae</taxon>
        <taxon>Dispira</taxon>
    </lineage>
</organism>
<name>A0A9W8AI30_9FUNG</name>
<keyword evidence="3" id="KW-1185">Reference proteome</keyword>
<feature type="transmembrane region" description="Helical" evidence="1">
    <location>
        <begin position="103"/>
        <end position="123"/>
    </location>
</feature>
<dbReference type="EMBL" id="JANBPY010003803">
    <property type="protein sequence ID" value="KAJ1950172.1"/>
    <property type="molecule type" value="Genomic_DNA"/>
</dbReference>